<dbReference type="AlphaFoldDB" id="W9T2D8"/>
<keyword evidence="3" id="KW-1185">Reference proteome</keyword>
<evidence type="ECO:0000313" key="3">
    <source>
        <dbReference type="Proteomes" id="UP000030645"/>
    </source>
</evidence>
<dbReference type="EMBL" id="KE624200">
    <property type="protein sequence ID" value="EXC46729.1"/>
    <property type="molecule type" value="Genomic_DNA"/>
</dbReference>
<accession>W9T2D8</accession>
<dbReference type="eggNOG" id="KOG3140">
    <property type="taxonomic scope" value="Eukaryota"/>
</dbReference>
<dbReference type="STRING" id="981085.W9T2D8"/>
<protein>
    <submittedName>
        <fullName evidence="2">Uncharacterized protein</fullName>
    </submittedName>
</protein>
<proteinExistence type="predicted"/>
<reference evidence="3" key="1">
    <citation type="submission" date="2013-01" db="EMBL/GenBank/DDBJ databases">
        <title>Draft Genome Sequence of a Mulberry Tree, Morus notabilis C.K. Schneid.</title>
        <authorList>
            <person name="He N."/>
            <person name="Zhao S."/>
        </authorList>
    </citation>
    <scope>NUCLEOTIDE SEQUENCE</scope>
</reference>
<organism evidence="2 3">
    <name type="scientific">Morus notabilis</name>
    <dbReference type="NCBI Taxonomy" id="981085"/>
    <lineage>
        <taxon>Eukaryota</taxon>
        <taxon>Viridiplantae</taxon>
        <taxon>Streptophyta</taxon>
        <taxon>Embryophyta</taxon>
        <taxon>Tracheophyta</taxon>
        <taxon>Spermatophyta</taxon>
        <taxon>Magnoliopsida</taxon>
        <taxon>eudicotyledons</taxon>
        <taxon>Gunneridae</taxon>
        <taxon>Pentapetalae</taxon>
        <taxon>rosids</taxon>
        <taxon>fabids</taxon>
        <taxon>Rosales</taxon>
        <taxon>Moraceae</taxon>
        <taxon>Moreae</taxon>
        <taxon>Morus</taxon>
    </lineage>
</organism>
<name>W9T2D8_9ROSA</name>
<dbReference type="Proteomes" id="UP000030645">
    <property type="component" value="Unassembled WGS sequence"/>
</dbReference>
<feature type="region of interest" description="Disordered" evidence="1">
    <location>
        <begin position="81"/>
        <end position="130"/>
    </location>
</feature>
<sequence>MEHYSEFWWPRVHAMEHYTEFWWPCVEGMEHYTEWGWRRKPWLRSEKWSGRREIKKQGLSELRSFKPHQRFPFLTPCSSLNQTKKQKTLQKTTATPNAPPPKSFKWLFTSPKADDGNDNNGGGEAGLEGDTTVKGSILAGLLLVGVFGGFSV</sequence>
<gene>
    <name evidence="2" type="ORF">L484_002072</name>
</gene>
<evidence type="ECO:0000313" key="2">
    <source>
        <dbReference type="EMBL" id="EXC46729.1"/>
    </source>
</evidence>
<evidence type="ECO:0000256" key="1">
    <source>
        <dbReference type="SAM" id="MobiDB-lite"/>
    </source>
</evidence>